<reference evidence="3" key="1">
    <citation type="submission" date="2014-09" db="EMBL/GenBank/DDBJ databases">
        <authorList>
            <person name="Sharma Rahul"/>
            <person name="Thines Marco"/>
        </authorList>
    </citation>
    <scope>NUCLEOTIDE SEQUENCE [LARGE SCALE GENOMIC DNA]</scope>
</reference>
<dbReference type="Gene3D" id="3.40.30.10">
    <property type="entry name" value="Glutaredoxin"/>
    <property type="match status" value="2"/>
</dbReference>
<dbReference type="AlphaFoldDB" id="A0A0P1B4N6"/>
<dbReference type="PANTHER" id="PTHR45184">
    <property type="entry name" value="DNAJ PROTEIN ERDJ3A"/>
    <property type="match status" value="1"/>
</dbReference>
<feature type="region of interest" description="Disordered" evidence="1">
    <location>
        <begin position="694"/>
        <end position="743"/>
    </location>
</feature>
<dbReference type="OrthoDB" id="298672at2759"/>
<keyword evidence="3" id="KW-1185">Reference proteome</keyword>
<dbReference type="InterPro" id="IPR052842">
    <property type="entry name" value="ER_Co-chaperone"/>
</dbReference>
<evidence type="ECO:0000313" key="2">
    <source>
        <dbReference type="EMBL" id="CEG49349.1"/>
    </source>
</evidence>
<dbReference type="Proteomes" id="UP000054928">
    <property type="component" value="Unassembled WGS sequence"/>
</dbReference>
<proteinExistence type="predicted"/>
<dbReference type="RefSeq" id="XP_024585718.1">
    <property type="nucleotide sequence ID" value="XM_024720528.1"/>
</dbReference>
<evidence type="ECO:0000313" key="3">
    <source>
        <dbReference type="Proteomes" id="UP000054928"/>
    </source>
</evidence>
<dbReference type="GeneID" id="36402171"/>
<accession>A0A0P1B4N6</accession>
<dbReference type="EMBL" id="CCYD01003042">
    <property type="protein sequence ID" value="CEG49349.1"/>
    <property type="molecule type" value="Genomic_DNA"/>
</dbReference>
<dbReference type="GO" id="GO:0016853">
    <property type="term" value="F:isomerase activity"/>
    <property type="evidence" value="ECO:0007669"/>
    <property type="project" value="UniProtKB-KW"/>
</dbReference>
<keyword evidence="2" id="KW-0413">Isomerase</keyword>
<feature type="compositionally biased region" description="Basic and acidic residues" evidence="1">
    <location>
        <begin position="694"/>
        <end position="712"/>
    </location>
</feature>
<feature type="compositionally biased region" description="Basic residues" evidence="1">
    <location>
        <begin position="713"/>
        <end position="743"/>
    </location>
</feature>
<dbReference type="InterPro" id="IPR036249">
    <property type="entry name" value="Thioredoxin-like_sf"/>
</dbReference>
<protein>
    <submittedName>
        <fullName evidence="2">Thioredoxin/protein disulfide isomerase</fullName>
    </submittedName>
</protein>
<name>A0A0P1B4N6_PLAHL</name>
<evidence type="ECO:0000256" key="1">
    <source>
        <dbReference type="SAM" id="MobiDB-lite"/>
    </source>
</evidence>
<dbReference type="STRING" id="4781.A0A0P1B4N6"/>
<dbReference type="PANTHER" id="PTHR45184:SF1">
    <property type="entry name" value="DNAJ PROTEIN ERDJ3A"/>
    <property type="match status" value="1"/>
</dbReference>
<sequence length="743" mass="83292">MNALETFTSTTEFASVENSAKLHALLILSTDEKNQEMSLEDLYAQAYPVLPEVEKQLEGLVTFGVVDIASRHEDSIGNKWKLKSLPAFVIYKGPPKENPYTGKIYRDSKVIDIAILDNARKLKKMLKQAIPTEFVQELKGDEATMTGLEKRLSEKQDDESVALLLSEQKHASPMYRALAAEFYGQGVNFVFLSHVEEGAKDIMTALKIEELPSLVMLRSMTESVTLMAENTKTYEELKGFVQPFAIQSKDPAKKGSKQGNEDLSFVKFLSRETFGDVVLRSDVIWIIEFLDAEREQELNQEEWREMLMGLHRKAGVVSMGAVSCVKEIDLCEQYGGPGIRIFPLELAADNKLMRGDVDPQTYTTINEAIESAIAAIPDLTVVINSAPELNGFISRARHDHALPTLFFTNKKHTPPMAKALLLSVPTQKIMLAVIYDANDELKKQFSIKPSASTSLVCLVPSQAEIEDQKSTPFGIVAYDKKRNGPYNYPNVIQFILQVLAQFPHPQDTEPDSKTIDFSSIDETSAQTLVPYMTRQNMADLCGGNKICAIGFFEDHVDTISDTESRLAKWLVTFAHVAAQSKQNKEPFHFMWVNGKCQKAFAEAFGVGLFQMPTLAVYSPSKQRYATNVGLFDEENAAAFLKSVLSGRISTAPIGNVPEFVEECSFEEIQEVAADTNGIADDEDLDDMLSEILSEEKQQREELEKMLKSQQKEKRAKKNNKKSKKKHKEQKKKSKKKKGSRDEL</sequence>
<dbReference type="OMA" id="KICAIGF"/>
<organism evidence="2 3">
    <name type="scientific">Plasmopara halstedii</name>
    <name type="common">Downy mildew of sunflower</name>
    <dbReference type="NCBI Taxonomy" id="4781"/>
    <lineage>
        <taxon>Eukaryota</taxon>
        <taxon>Sar</taxon>
        <taxon>Stramenopiles</taxon>
        <taxon>Oomycota</taxon>
        <taxon>Peronosporomycetes</taxon>
        <taxon>Peronosporales</taxon>
        <taxon>Peronosporaceae</taxon>
        <taxon>Plasmopara</taxon>
    </lineage>
</organism>
<dbReference type="SUPFAM" id="SSF52833">
    <property type="entry name" value="Thioredoxin-like"/>
    <property type="match status" value="1"/>
</dbReference>